<dbReference type="RefSeq" id="WP_259478503.1">
    <property type="nucleotide sequence ID" value="NZ_BAAAQY010000002.1"/>
</dbReference>
<evidence type="ECO:0000256" key="1">
    <source>
        <dbReference type="ARBA" id="ARBA00008853"/>
    </source>
</evidence>
<dbReference type="PANTHER" id="PTHR10907">
    <property type="entry name" value="REGUCALCIN"/>
    <property type="match status" value="1"/>
</dbReference>
<organism evidence="3 4">
    <name type="scientific">Herbiconiux moechotypicola</name>
    <dbReference type="NCBI Taxonomy" id="637393"/>
    <lineage>
        <taxon>Bacteria</taxon>
        <taxon>Bacillati</taxon>
        <taxon>Actinomycetota</taxon>
        <taxon>Actinomycetes</taxon>
        <taxon>Micrococcales</taxon>
        <taxon>Microbacteriaceae</taxon>
        <taxon>Herbiconiux</taxon>
    </lineage>
</organism>
<dbReference type="InterPro" id="IPR005511">
    <property type="entry name" value="SMP-30"/>
</dbReference>
<accession>A0ABN3D993</accession>
<reference evidence="3 4" key="1">
    <citation type="journal article" date="2019" name="Int. J. Syst. Evol. Microbiol.">
        <title>The Global Catalogue of Microorganisms (GCM) 10K type strain sequencing project: providing services to taxonomists for standard genome sequencing and annotation.</title>
        <authorList>
            <consortium name="The Broad Institute Genomics Platform"/>
            <consortium name="The Broad Institute Genome Sequencing Center for Infectious Disease"/>
            <person name="Wu L."/>
            <person name="Ma J."/>
        </authorList>
    </citation>
    <scope>NUCLEOTIDE SEQUENCE [LARGE SCALE GENOMIC DNA]</scope>
    <source>
        <strain evidence="3 4">JCM 16117</strain>
    </source>
</reference>
<keyword evidence="4" id="KW-1185">Reference proteome</keyword>
<dbReference type="PANTHER" id="PTHR10907:SF47">
    <property type="entry name" value="REGUCALCIN"/>
    <property type="match status" value="1"/>
</dbReference>
<dbReference type="InterPro" id="IPR011042">
    <property type="entry name" value="6-blade_b-propeller_TolB-like"/>
</dbReference>
<dbReference type="PRINTS" id="PR01790">
    <property type="entry name" value="SMP30FAMILY"/>
</dbReference>
<gene>
    <name evidence="3" type="ORF">GCM10009851_05440</name>
</gene>
<sequence>MRAEQLTDPITFHGEGAVWHEAWGGLKLVDMFAGDVLSLAPDGAVTRLHTGSLIAAMVRPRASGGFVVATERAFELFDADGEREWSSGPVIAEGFRMNEGSCDPFGRLLCGSLQYGFADGAGTMYRLGAPGEPVEALFGGLTITNGLGFTGDGSLAFYADTPTRRIDVFDVDARGELTSRRPWVHLPEGVGNPDGLCVDSAGGVWVALYDGSAVHHYDASGALVEVVELPVSRVTSCTLGGPDLRTLYITTSRENLPADAEPEAGALFTTRADTPGLPTLTFAA</sequence>
<evidence type="ECO:0000259" key="2">
    <source>
        <dbReference type="Pfam" id="PF08450"/>
    </source>
</evidence>
<dbReference type="Pfam" id="PF08450">
    <property type="entry name" value="SGL"/>
    <property type="match status" value="1"/>
</dbReference>
<protein>
    <submittedName>
        <fullName evidence="3">SMP-30/gluconolactonase/LRE family protein</fullName>
    </submittedName>
</protein>
<name>A0ABN3D993_9MICO</name>
<dbReference type="SUPFAM" id="SSF63829">
    <property type="entry name" value="Calcium-dependent phosphotriesterase"/>
    <property type="match status" value="1"/>
</dbReference>
<comment type="caution">
    <text evidence="3">The sequence shown here is derived from an EMBL/GenBank/DDBJ whole genome shotgun (WGS) entry which is preliminary data.</text>
</comment>
<feature type="domain" description="SMP-30/Gluconolactonase/LRE-like region" evidence="2">
    <location>
        <begin position="14"/>
        <end position="252"/>
    </location>
</feature>
<evidence type="ECO:0000313" key="4">
    <source>
        <dbReference type="Proteomes" id="UP001500929"/>
    </source>
</evidence>
<comment type="similarity">
    <text evidence="1">Belongs to the SMP-30/CGR1 family.</text>
</comment>
<dbReference type="InterPro" id="IPR013658">
    <property type="entry name" value="SGL"/>
</dbReference>
<dbReference type="Proteomes" id="UP001500929">
    <property type="component" value="Unassembled WGS sequence"/>
</dbReference>
<dbReference type="Gene3D" id="2.120.10.30">
    <property type="entry name" value="TolB, C-terminal domain"/>
    <property type="match status" value="1"/>
</dbReference>
<evidence type="ECO:0000313" key="3">
    <source>
        <dbReference type="EMBL" id="GAA2224876.1"/>
    </source>
</evidence>
<proteinExistence type="inferred from homology"/>
<dbReference type="EMBL" id="BAAAQY010000002">
    <property type="protein sequence ID" value="GAA2224876.1"/>
    <property type="molecule type" value="Genomic_DNA"/>
</dbReference>